<dbReference type="GO" id="GO:0000160">
    <property type="term" value="P:phosphorelay signal transduction system"/>
    <property type="evidence" value="ECO:0007669"/>
    <property type="project" value="InterPro"/>
</dbReference>
<evidence type="ECO:0000256" key="7">
    <source>
        <dbReference type="PROSITE-ProRule" id="PRU00169"/>
    </source>
</evidence>
<evidence type="ECO:0000256" key="6">
    <source>
        <dbReference type="ARBA" id="ARBA00024867"/>
    </source>
</evidence>
<dbReference type="eggNOG" id="COG2197">
    <property type="taxonomic scope" value="Bacteria"/>
</dbReference>
<dbReference type="InterPro" id="IPR000792">
    <property type="entry name" value="Tscrpt_reg_LuxR_C"/>
</dbReference>
<feature type="domain" description="HTH luxR-type" evidence="8">
    <location>
        <begin position="148"/>
        <end position="213"/>
    </location>
</feature>
<dbReference type="AlphaFoldDB" id="K8DXI6"/>
<accession>K8DXI6</accession>
<keyword evidence="5" id="KW-0804">Transcription</keyword>
<dbReference type="Proteomes" id="UP000009315">
    <property type="component" value="Unassembled WGS sequence"/>
</dbReference>
<evidence type="ECO:0000259" key="9">
    <source>
        <dbReference type="PROSITE" id="PS50110"/>
    </source>
</evidence>
<organism evidence="10 11">
    <name type="scientific">Desulforamulus hydrothermalis Lam5 = DSM 18033</name>
    <dbReference type="NCBI Taxonomy" id="1121428"/>
    <lineage>
        <taxon>Bacteria</taxon>
        <taxon>Bacillati</taxon>
        <taxon>Bacillota</taxon>
        <taxon>Clostridia</taxon>
        <taxon>Eubacteriales</taxon>
        <taxon>Peptococcaceae</taxon>
        <taxon>Desulforamulus</taxon>
    </lineage>
</organism>
<dbReference type="PRINTS" id="PR00038">
    <property type="entry name" value="HTHLUXR"/>
</dbReference>
<evidence type="ECO:0000256" key="4">
    <source>
        <dbReference type="ARBA" id="ARBA00023125"/>
    </source>
</evidence>
<dbReference type="Pfam" id="PF00196">
    <property type="entry name" value="GerE"/>
    <property type="match status" value="1"/>
</dbReference>
<dbReference type="SMART" id="SM00448">
    <property type="entry name" value="REC"/>
    <property type="match status" value="1"/>
</dbReference>
<dbReference type="SMART" id="SM00421">
    <property type="entry name" value="HTH_LUXR"/>
    <property type="match status" value="1"/>
</dbReference>
<sequence length="220" mass="24953">MSEKIRVMLADDHPVLRAGVKFLLHTDPQFKVVAEAGDGEETIRLLEQVPVDVLIIDLAMPRMGGLQCIKEIKARGIPVRIVVFSMYGDEHYIKEVMQAGALAYVEKEAVDTELLAAVKTAFQGQLYLNRNKVQPLLRFLLSGQQQQQQDPFQLLSNREREVLRLIVKGYSLTEIGQLLSLSVKTVETYKARLMQKLGFSRKNQLIEYAFNHGLLDKTDL</sequence>
<name>K8DXI6_9FIRM</name>
<dbReference type="CDD" id="cd06170">
    <property type="entry name" value="LuxR_C_like"/>
    <property type="match status" value="1"/>
</dbReference>
<dbReference type="Pfam" id="PF00072">
    <property type="entry name" value="Response_reg"/>
    <property type="match status" value="1"/>
</dbReference>
<dbReference type="InterPro" id="IPR011006">
    <property type="entry name" value="CheY-like_superfamily"/>
</dbReference>
<dbReference type="EMBL" id="CAOS01000003">
    <property type="protein sequence ID" value="CCO07299.1"/>
    <property type="molecule type" value="Genomic_DNA"/>
</dbReference>
<dbReference type="InterPro" id="IPR039420">
    <property type="entry name" value="WalR-like"/>
</dbReference>
<evidence type="ECO:0000313" key="10">
    <source>
        <dbReference type="EMBL" id="CCO07299.1"/>
    </source>
</evidence>
<protein>
    <recommendedName>
        <fullName evidence="1">Stage 0 sporulation protein A homolog</fullName>
    </recommendedName>
</protein>
<evidence type="ECO:0000256" key="5">
    <source>
        <dbReference type="ARBA" id="ARBA00023163"/>
    </source>
</evidence>
<dbReference type="SUPFAM" id="SSF46894">
    <property type="entry name" value="C-terminal effector domain of the bipartite response regulators"/>
    <property type="match status" value="1"/>
</dbReference>
<dbReference type="PROSITE" id="PS50110">
    <property type="entry name" value="RESPONSE_REGULATORY"/>
    <property type="match status" value="1"/>
</dbReference>
<dbReference type="InterPro" id="IPR058245">
    <property type="entry name" value="NreC/VraR/RcsB-like_REC"/>
</dbReference>
<comment type="caution">
    <text evidence="10">The sequence shown here is derived from an EMBL/GenBank/DDBJ whole genome shotgun (WGS) entry which is preliminary data.</text>
</comment>
<dbReference type="CDD" id="cd17535">
    <property type="entry name" value="REC_NarL-like"/>
    <property type="match status" value="1"/>
</dbReference>
<dbReference type="PANTHER" id="PTHR43214">
    <property type="entry name" value="TWO-COMPONENT RESPONSE REGULATOR"/>
    <property type="match status" value="1"/>
</dbReference>
<dbReference type="GO" id="GO:0006355">
    <property type="term" value="P:regulation of DNA-templated transcription"/>
    <property type="evidence" value="ECO:0007669"/>
    <property type="project" value="InterPro"/>
</dbReference>
<proteinExistence type="predicted"/>
<comment type="function">
    <text evidence="6">May play the central regulatory role in sporulation. It may be an element of the effector pathway responsible for the activation of sporulation genes in response to nutritional stress. Spo0A may act in concert with spo0H (a sigma factor) to control the expression of some genes that are critical to the sporulation process.</text>
</comment>
<keyword evidence="3" id="KW-0805">Transcription regulation</keyword>
<dbReference type="RefSeq" id="WP_008410121.1">
    <property type="nucleotide sequence ID" value="NZ_CAOS01000003.1"/>
</dbReference>
<evidence type="ECO:0000256" key="3">
    <source>
        <dbReference type="ARBA" id="ARBA00023015"/>
    </source>
</evidence>
<dbReference type="Gene3D" id="3.40.50.2300">
    <property type="match status" value="1"/>
</dbReference>
<keyword evidence="2 7" id="KW-0597">Phosphoprotein</keyword>
<reference evidence="10 11" key="1">
    <citation type="journal article" date="2013" name="Genome Announc.">
        <title>Genome Sequence of the Sulfate-Reducing Bacterium Desulfotomaculum hydrothermale Lam5(T).</title>
        <authorList>
            <person name="Amin O."/>
            <person name="Fardeau M.L."/>
            <person name="Valette O."/>
            <person name="Hirschler-Rea A."/>
            <person name="Barbe V."/>
            <person name="Medigue C."/>
            <person name="Vacherie B."/>
            <person name="Ollivier B."/>
            <person name="Bertin P.N."/>
            <person name="Dolla A."/>
        </authorList>
    </citation>
    <scope>NUCLEOTIDE SEQUENCE [LARGE SCALE GENOMIC DNA]</scope>
    <source>
        <strain evidence="11">Lam5 / DSM 18033</strain>
    </source>
</reference>
<keyword evidence="4 10" id="KW-0238">DNA-binding</keyword>
<gene>
    <name evidence="10" type="primary">fimZ</name>
    <name evidence="10" type="ORF">DESHY_110243</name>
</gene>
<keyword evidence="11" id="KW-1185">Reference proteome</keyword>
<dbReference type="PANTHER" id="PTHR43214:SF41">
    <property type="entry name" value="NITRATE_NITRITE RESPONSE REGULATOR PROTEIN NARP"/>
    <property type="match status" value="1"/>
</dbReference>
<dbReference type="OrthoDB" id="9779069at2"/>
<dbReference type="GO" id="GO:0003677">
    <property type="term" value="F:DNA binding"/>
    <property type="evidence" value="ECO:0007669"/>
    <property type="project" value="UniProtKB-KW"/>
</dbReference>
<dbReference type="InterPro" id="IPR001789">
    <property type="entry name" value="Sig_transdc_resp-reg_receiver"/>
</dbReference>
<feature type="modified residue" description="4-aspartylphosphate" evidence="7">
    <location>
        <position position="57"/>
    </location>
</feature>
<evidence type="ECO:0000259" key="8">
    <source>
        <dbReference type="PROSITE" id="PS50043"/>
    </source>
</evidence>
<dbReference type="InterPro" id="IPR016032">
    <property type="entry name" value="Sig_transdc_resp-reg_C-effctor"/>
</dbReference>
<dbReference type="SUPFAM" id="SSF52172">
    <property type="entry name" value="CheY-like"/>
    <property type="match status" value="1"/>
</dbReference>
<evidence type="ECO:0000313" key="11">
    <source>
        <dbReference type="Proteomes" id="UP000009315"/>
    </source>
</evidence>
<evidence type="ECO:0000256" key="2">
    <source>
        <dbReference type="ARBA" id="ARBA00022553"/>
    </source>
</evidence>
<dbReference type="PROSITE" id="PS50043">
    <property type="entry name" value="HTH_LUXR_2"/>
    <property type="match status" value="1"/>
</dbReference>
<dbReference type="STRING" id="1121428.DESHY_110243"/>
<evidence type="ECO:0000256" key="1">
    <source>
        <dbReference type="ARBA" id="ARBA00018672"/>
    </source>
</evidence>
<feature type="domain" description="Response regulatory" evidence="9">
    <location>
        <begin position="6"/>
        <end position="122"/>
    </location>
</feature>